<sequence length="723" mass="80531">MELPVIHRLTTALHKRQVAREFGIDSLVKVLEDYMPEDQIADVRRAYEFGAKHHAGQSRKSGEAYIFHPLAVARILADLRMDATTLIGAILHDVIEDTEVSKERVATVFGQDVADLVEGVTKIGKVEGLSRAELQAESFRKLLLAMTQDLRVILVKLADRLHNMRTLEAKEPAKRRRIAEETLSIYAPIAQRLGIHTIRTELEDLSFANMHPERARVLEKAIDEQIGDSKNLIRDVESKIAKALREEGIGATVVGREKNVYSIYQKMRRKKMRLLQVMDLLGFRVIVAKLDDCYRALGVVHHVYRPVPGGFDDYIANSKSNGYQSLHTTCIGPGGHKIEVQIRTREMHHIAESGIAAHWQYKLGGKDGGSAPQARATEWLRSLFDTVGTAGSLDFIEGVKVDLFPDEVYVFTPKGLIRRLPKGATSVDFAYSVHSELGDRCVAARIDGSLEPLNTPLRSGQTVEIITARHARPNAAWLNFVKTAKARSHIRNFLRNQREDEAVRLGRRLLEIAMRDLGVPLAKLREEAAEPVLKAYNLKDMEELYATIGTGERLAPLVARHFLPEHKGGVATGDGEASSAAPLAIEGTEGLVIDYARCCRPIPGDDIRGNVSVGRGIVIHRIDCKHAKARPQDWVPLIWSEKVQGDFLSEIHVLAQNQRGLLAKVTAEITRAEASIENVQMPDRAGSDTIEMRFIIAVKSRVHLAQVVRRLHRLNGVTKVARA</sequence>
<dbReference type="Gene3D" id="3.30.70.260">
    <property type="match status" value="1"/>
</dbReference>
<feature type="domain" description="ACT" evidence="6">
    <location>
        <begin position="650"/>
        <end position="723"/>
    </location>
</feature>
<dbReference type="InterPro" id="IPR004811">
    <property type="entry name" value="RelA/Spo_fam"/>
</dbReference>
<dbReference type="NCBIfam" id="TIGR00691">
    <property type="entry name" value="spoT_relA"/>
    <property type="match status" value="1"/>
</dbReference>
<dbReference type="Gene3D" id="3.30.460.10">
    <property type="entry name" value="Beta Polymerase, domain 2"/>
    <property type="match status" value="1"/>
</dbReference>
<dbReference type="FunFam" id="1.10.3210.10:FF:000001">
    <property type="entry name" value="GTP pyrophosphokinase RelA"/>
    <property type="match status" value="1"/>
</dbReference>
<dbReference type="SUPFAM" id="SSF81271">
    <property type="entry name" value="TGS-like"/>
    <property type="match status" value="1"/>
</dbReference>
<comment type="pathway">
    <text evidence="2">Purine metabolism; ppGpp biosynthesis; ppGpp from GDP: step 1/1.</text>
</comment>
<dbReference type="FunFam" id="3.10.20.30:FF:000002">
    <property type="entry name" value="GTP pyrophosphokinase (RelA/SpoT)"/>
    <property type="match status" value="1"/>
</dbReference>
<comment type="caution">
    <text evidence="9">The sequence shown here is derived from an EMBL/GenBank/DDBJ whole genome shotgun (WGS) entry which is preliminary data.</text>
</comment>
<reference evidence="9 10" key="1">
    <citation type="journal article" date="2012" name="J. Bacteriol.">
        <title>Genome Sequence of n-Alkane-Degrading Hydrocarboniphaga effusa Strain AP103T (ATCC BAA-332T).</title>
        <authorList>
            <person name="Chang H.K."/>
            <person name="Zylstra G.J."/>
            <person name="Chae J.C."/>
        </authorList>
    </citation>
    <scope>NUCLEOTIDE SEQUENCE [LARGE SCALE GENOMIC DNA]</scope>
    <source>
        <strain evidence="9 10">AP103</strain>
    </source>
</reference>
<proteinExistence type="inferred from homology"/>
<dbReference type="Pfam" id="PF13291">
    <property type="entry name" value="ACT_4"/>
    <property type="match status" value="1"/>
</dbReference>
<evidence type="ECO:0000256" key="4">
    <source>
        <dbReference type="ARBA" id="ARBA00047968"/>
    </source>
</evidence>
<dbReference type="InterPro" id="IPR012675">
    <property type="entry name" value="Beta-grasp_dom_sf"/>
</dbReference>
<dbReference type="GO" id="GO:0005886">
    <property type="term" value="C:plasma membrane"/>
    <property type="evidence" value="ECO:0007669"/>
    <property type="project" value="TreeGrafter"/>
</dbReference>
<dbReference type="GO" id="GO:0008893">
    <property type="term" value="F:guanosine-3',5'-bis(diphosphate) 3'-diphosphatase activity"/>
    <property type="evidence" value="ECO:0007669"/>
    <property type="project" value="UniProtKB-EC"/>
</dbReference>
<dbReference type="InterPro" id="IPR003607">
    <property type="entry name" value="HD/PDEase_dom"/>
</dbReference>
<evidence type="ECO:0000259" key="8">
    <source>
        <dbReference type="PROSITE" id="PS51880"/>
    </source>
</evidence>
<dbReference type="SMART" id="SM00471">
    <property type="entry name" value="HDc"/>
    <property type="match status" value="1"/>
</dbReference>
<dbReference type="CDD" id="cd01668">
    <property type="entry name" value="TGS_RSH"/>
    <property type="match status" value="1"/>
</dbReference>
<dbReference type="EC" id="3.1.7.2" evidence="3"/>
<dbReference type="CDD" id="cd00077">
    <property type="entry name" value="HDc"/>
    <property type="match status" value="1"/>
</dbReference>
<dbReference type="InterPro" id="IPR007685">
    <property type="entry name" value="RelA_SpoT"/>
</dbReference>
<comment type="similarity">
    <text evidence="5">Belongs to the relA/spoT family.</text>
</comment>
<evidence type="ECO:0000259" key="7">
    <source>
        <dbReference type="PROSITE" id="PS51831"/>
    </source>
</evidence>
<comment type="function">
    <text evidence="5">In eubacteria ppGpp (guanosine 3'-diphosphate 5'-diphosphate) is a mediator of the stringent response that coordinates a variety of cellular activities in response to changes in nutritional abundance.</text>
</comment>
<dbReference type="GO" id="GO:0042594">
    <property type="term" value="P:response to starvation"/>
    <property type="evidence" value="ECO:0007669"/>
    <property type="project" value="TreeGrafter"/>
</dbReference>
<dbReference type="SUPFAM" id="SSF109604">
    <property type="entry name" value="HD-domain/PDEase-like"/>
    <property type="match status" value="1"/>
</dbReference>
<name>I7ZAM8_9GAMM</name>
<dbReference type="SUPFAM" id="SSF55021">
    <property type="entry name" value="ACT-like"/>
    <property type="match status" value="1"/>
</dbReference>
<keyword evidence="9" id="KW-0808">Transferase</keyword>
<dbReference type="GO" id="GO:0015970">
    <property type="term" value="P:guanosine tetraphosphate biosynthetic process"/>
    <property type="evidence" value="ECO:0007669"/>
    <property type="project" value="UniProtKB-UniPathway"/>
</dbReference>
<dbReference type="Pfam" id="PF19296">
    <property type="entry name" value="RelA_AH_RIS"/>
    <property type="match status" value="1"/>
</dbReference>
<dbReference type="PROSITE" id="PS51831">
    <property type="entry name" value="HD"/>
    <property type="match status" value="1"/>
</dbReference>
<dbReference type="STRING" id="1172194.WQQ_25010"/>
<evidence type="ECO:0000313" key="10">
    <source>
        <dbReference type="Proteomes" id="UP000003704"/>
    </source>
</evidence>
<dbReference type="PANTHER" id="PTHR21262:SF36">
    <property type="entry name" value="BIFUNCTIONAL (P)PPGPP SYNTHASE_HYDROLASE SPOT"/>
    <property type="match status" value="1"/>
</dbReference>
<dbReference type="InterPro" id="IPR045865">
    <property type="entry name" value="ACT-like_dom_sf"/>
</dbReference>
<dbReference type="UniPathway" id="UPA00908">
    <property type="reaction ID" value="UER00886"/>
</dbReference>
<organism evidence="9 10">
    <name type="scientific">Hydrocarboniphaga effusa AP103</name>
    <dbReference type="NCBI Taxonomy" id="1172194"/>
    <lineage>
        <taxon>Bacteria</taxon>
        <taxon>Pseudomonadati</taxon>
        <taxon>Pseudomonadota</taxon>
        <taxon>Gammaproteobacteria</taxon>
        <taxon>Nevskiales</taxon>
        <taxon>Nevskiaceae</taxon>
        <taxon>Hydrocarboniphaga</taxon>
    </lineage>
</organism>
<dbReference type="Pfam" id="PF02824">
    <property type="entry name" value="TGS"/>
    <property type="match status" value="1"/>
</dbReference>
<keyword evidence="1" id="KW-0378">Hydrolase</keyword>
<feature type="domain" description="TGS" evidence="8">
    <location>
        <begin position="406"/>
        <end position="467"/>
    </location>
</feature>
<dbReference type="PANTHER" id="PTHR21262">
    <property type="entry name" value="GUANOSINE-3',5'-BIS DIPHOSPHATE 3'-PYROPHOSPHOHYDROLASE"/>
    <property type="match status" value="1"/>
</dbReference>
<dbReference type="InterPro" id="IPR045600">
    <property type="entry name" value="RelA/SpoT_AH_RIS"/>
</dbReference>
<protein>
    <recommendedName>
        <fullName evidence="3">guanosine-3',5'-bis(diphosphate) 3'-diphosphatase</fullName>
        <ecNumber evidence="3">3.1.7.2</ecNumber>
    </recommendedName>
</protein>
<dbReference type="PROSITE" id="PS51671">
    <property type="entry name" value="ACT"/>
    <property type="match status" value="1"/>
</dbReference>
<dbReference type="Pfam" id="PF13328">
    <property type="entry name" value="HD_4"/>
    <property type="match status" value="1"/>
</dbReference>
<dbReference type="EMBL" id="AKGD01000002">
    <property type="protein sequence ID" value="EIT68919.1"/>
    <property type="molecule type" value="Genomic_DNA"/>
</dbReference>
<dbReference type="InterPro" id="IPR004095">
    <property type="entry name" value="TGS"/>
</dbReference>
<evidence type="ECO:0000256" key="5">
    <source>
        <dbReference type="RuleBase" id="RU003847"/>
    </source>
</evidence>
<dbReference type="CDD" id="cd04876">
    <property type="entry name" value="ACT_RelA-SpoT"/>
    <property type="match status" value="1"/>
</dbReference>
<dbReference type="Proteomes" id="UP000003704">
    <property type="component" value="Unassembled WGS sequence"/>
</dbReference>
<dbReference type="AlphaFoldDB" id="I7ZAM8"/>
<gene>
    <name evidence="9" type="ORF">WQQ_25010</name>
</gene>
<keyword evidence="9" id="KW-0418">Kinase</keyword>
<dbReference type="InterPro" id="IPR006674">
    <property type="entry name" value="HD_domain"/>
</dbReference>
<dbReference type="InterPro" id="IPR033655">
    <property type="entry name" value="TGS_RelA/SpoT"/>
</dbReference>
<dbReference type="FunFam" id="3.30.460.10:FF:000001">
    <property type="entry name" value="GTP pyrophosphokinase RelA"/>
    <property type="match status" value="1"/>
</dbReference>
<comment type="catalytic activity">
    <reaction evidence="4">
        <text>guanosine 3',5'-bis(diphosphate) + H2O = GDP + diphosphate + H(+)</text>
        <dbReference type="Rhea" id="RHEA:14253"/>
        <dbReference type="ChEBI" id="CHEBI:15377"/>
        <dbReference type="ChEBI" id="CHEBI:15378"/>
        <dbReference type="ChEBI" id="CHEBI:33019"/>
        <dbReference type="ChEBI" id="CHEBI:58189"/>
        <dbReference type="ChEBI" id="CHEBI:77828"/>
        <dbReference type="EC" id="3.1.7.2"/>
    </reaction>
</comment>
<dbReference type="Gene3D" id="3.10.20.30">
    <property type="match status" value="1"/>
</dbReference>
<evidence type="ECO:0000313" key="9">
    <source>
        <dbReference type="EMBL" id="EIT68919.1"/>
    </source>
</evidence>
<accession>I7ZAM8</accession>
<dbReference type="RefSeq" id="WP_007185444.1">
    <property type="nucleotide sequence ID" value="NZ_AKGD01000002.1"/>
</dbReference>
<evidence type="ECO:0000256" key="2">
    <source>
        <dbReference type="ARBA" id="ARBA00024329"/>
    </source>
</evidence>
<dbReference type="Gene3D" id="1.10.3210.10">
    <property type="entry name" value="Hypothetical protein af1432"/>
    <property type="match status" value="1"/>
</dbReference>
<dbReference type="CDD" id="cd05399">
    <property type="entry name" value="NT_Rel-Spo_like"/>
    <property type="match status" value="1"/>
</dbReference>
<dbReference type="GO" id="GO:0016301">
    <property type="term" value="F:kinase activity"/>
    <property type="evidence" value="ECO:0007669"/>
    <property type="project" value="UniProtKB-KW"/>
</dbReference>
<dbReference type="GO" id="GO:0015949">
    <property type="term" value="P:nucleobase-containing small molecule interconversion"/>
    <property type="evidence" value="ECO:0007669"/>
    <property type="project" value="UniProtKB-ARBA"/>
</dbReference>
<feature type="domain" description="HD" evidence="7">
    <location>
        <begin position="65"/>
        <end position="164"/>
    </location>
</feature>
<dbReference type="OrthoDB" id="9805041at2"/>
<dbReference type="SUPFAM" id="SSF81301">
    <property type="entry name" value="Nucleotidyltransferase"/>
    <property type="match status" value="1"/>
</dbReference>
<evidence type="ECO:0000256" key="1">
    <source>
        <dbReference type="ARBA" id="ARBA00022801"/>
    </source>
</evidence>
<dbReference type="InterPro" id="IPR012676">
    <property type="entry name" value="TGS-like"/>
</dbReference>
<dbReference type="PATRIC" id="fig|1172194.4.peg.2417"/>
<dbReference type="GO" id="GO:0008728">
    <property type="term" value="F:GTP diphosphokinase activity"/>
    <property type="evidence" value="ECO:0007669"/>
    <property type="project" value="TreeGrafter"/>
</dbReference>
<dbReference type="InterPro" id="IPR043519">
    <property type="entry name" value="NT_sf"/>
</dbReference>
<dbReference type="SMART" id="SM00954">
    <property type="entry name" value="RelA_SpoT"/>
    <property type="match status" value="1"/>
</dbReference>
<dbReference type="InterPro" id="IPR002912">
    <property type="entry name" value="ACT_dom"/>
</dbReference>
<evidence type="ECO:0000259" key="6">
    <source>
        <dbReference type="PROSITE" id="PS51671"/>
    </source>
</evidence>
<keyword evidence="10" id="KW-1185">Reference proteome</keyword>
<dbReference type="Pfam" id="PF04607">
    <property type="entry name" value="RelA_SpoT"/>
    <property type="match status" value="1"/>
</dbReference>
<dbReference type="PROSITE" id="PS51880">
    <property type="entry name" value="TGS"/>
    <property type="match status" value="1"/>
</dbReference>
<evidence type="ECO:0000256" key="3">
    <source>
        <dbReference type="ARBA" id="ARBA00024387"/>
    </source>
</evidence>